<feature type="domain" description="Flagellin C-terminal" evidence="8">
    <location>
        <begin position="325"/>
        <end position="401"/>
    </location>
</feature>
<reference evidence="9" key="1">
    <citation type="submission" date="2024-05" db="EMBL/GenBank/DDBJ databases">
        <title>Genome sequencing of novel strain.</title>
        <authorList>
            <person name="Ganbat D."/>
            <person name="Ganbat S."/>
            <person name="Lee S.-J."/>
        </authorList>
    </citation>
    <scope>NUCLEOTIDE SEQUENCE</scope>
    <source>
        <strain evidence="9">SMD15-11</strain>
    </source>
</reference>
<gene>
    <name evidence="9" type="primary">flgL</name>
    <name evidence="9" type="ORF">AAIA72_04460</name>
</gene>
<dbReference type="GO" id="GO:0005576">
    <property type="term" value="C:extracellular region"/>
    <property type="evidence" value="ECO:0007669"/>
    <property type="project" value="UniProtKB-SubCell"/>
</dbReference>
<dbReference type="KEGG" id="tcd:AAIA72_04460"/>
<dbReference type="GO" id="GO:0071973">
    <property type="term" value="P:bacterial-type flagellum-dependent cell motility"/>
    <property type="evidence" value="ECO:0007669"/>
    <property type="project" value="InterPro"/>
</dbReference>
<evidence type="ECO:0000256" key="2">
    <source>
        <dbReference type="ARBA" id="ARBA00004613"/>
    </source>
</evidence>
<dbReference type="EMBL" id="CP154858">
    <property type="protein sequence ID" value="XDT73232.1"/>
    <property type="molecule type" value="Genomic_DNA"/>
</dbReference>
<organism evidence="9">
    <name type="scientific">Thermohahella caldifontis</name>
    <dbReference type="NCBI Taxonomy" id="3142973"/>
    <lineage>
        <taxon>Bacteria</taxon>
        <taxon>Pseudomonadati</taxon>
        <taxon>Pseudomonadota</taxon>
        <taxon>Gammaproteobacteria</taxon>
        <taxon>Oceanospirillales</taxon>
        <taxon>Hahellaceae</taxon>
        <taxon>Thermohahella</taxon>
    </lineage>
</organism>
<sequence>MRISTQLLFNRGLDNIQNVTVQLQKTQLQISSGRKVQTPADDPVAATRILRVNQELEQISQYQRNINLAENRLKLEDSLLGNVADVLQRLRELAVQAGDGSQNADDKKFIASEIRQRLDQLAGIMNTRDASGEYIFGGFQGRQEPFVKDESGHYIYRGDEGVRSVQIDGTVSVAVGDNGKRLFEEIPSANKTFYTEANPNNQAVPKPVITQGRVIDQAAWDAFYPEDMVIEFDASTPPQYSIRRVSDGRPILSNQTFTSGQPISANGIQFEIVGNPAPGDTYFVHSSEKQGLLTTVERLADSLERYSDTDTGRQVLKDQIDSALANLTNAETRLLEVRAGLGARLNTIENTQQLHGDVEVLTKEVLSELQDVDFAEAVSQLTLQSTILQAAQQSYAQVTRLSLFDRL</sequence>
<evidence type="ECO:0000256" key="4">
    <source>
        <dbReference type="ARBA" id="ARBA00022525"/>
    </source>
</evidence>
<dbReference type="RefSeq" id="WP_369602226.1">
    <property type="nucleotide sequence ID" value="NZ_CP154858.1"/>
</dbReference>
<dbReference type="GO" id="GO:0005198">
    <property type="term" value="F:structural molecule activity"/>
    <property type="evidence" value="ECO:0007669"/>
    <property type="project" value="InterPro"/>
</dbReference>
<dbReference type="SUPFAM" id="SSF64518">
    <property type="entry name" value="Phase 1 flagellin"/>
    <property type="match status" value="1"/>
</dbReference>
<dbReference type="AlphaFoldDB" id="A0AB39UZB1"/>
<evidence type="ECO:0000259" key="8">
    <source>
        <dbReference type="Pfam" id="PF00700"/>
    </source>
</evidence>
<dbReference type="InterPro" id="IPR001029">
    <property type="entry name" value="Flagellin_N"/>
</dbReference>
<name>A0AB39UZB1_9GAMM</name>
<feature type="coiled-coil region" evidence="6">
    <location>
        <begin position="52"/>
        <end position="79"/>
    </location>
</feature>
<keyword evidence="5" id="KW-0975">Bacterial flagellum</keyword>
<keyword evidence="9" id="KW-0966">Cell projection</keyword>
<keyword evidence="9" id="KW-0969">Cilium</keyword>
<dbReference type="NCBIfam" id="TIGR02550">
    <property type="entry name" value="flagell_flgL"/>
    <property type="match status" value="1"/>
</dbReference>
<dbReference type="GO" id="GO:0009424">
    <property type="term" value="C:bacterial-type flagellum hook"/>
    <property type="evidence" value="ECO:0007669"/>
    <property type="project" value="InterPro"/>
</dbReference>
<accession>A0AB39UZB1</accession>
<evidence type="ECO:0000256" key="3">
    <source>
        <dbReference type="ARBA" id="ARBA00005709"/>
    </source>
</evidence>
<dbReference type="InterPro" id="IPR001492">
    <property type="entry name" value="Flagellin"/>
</dbReference>
<keyword evidence="4" id="KW-0964">Secreted</keyword>
<dbReference type="InterPro" id="IPR013384">
    <property type="entry name" value="Flagell_FlgL"/>
</dbReference>
<dbReference type="Pfam" id="PF00700">
    <property type="entry name" value="Flagellin_C"/>
    <property type="match status" value="1"/>
</dbReference>
<protein>
    <submittedName>
        <fullName evidence="9">Flagellar hook-associated protein FlgL</fullName>
    </submittedName>
</protein>
<comment type="subcellular location">
    <subcellularLocation>
        <location evidence="1">Bacterial flagellum</location>
    </subcellularLocation>
    <subcellularLocation>
        <location evidence="2">Secreted</location>
    </subcellularLocation>
</comment>
<keyword evidence="9" id="KW-0282">Flagellum</keyword>
<evidence type="ECO:0000256" key="6">
    <source>
        <dbReference type="SAM" id="Coils"/>
    </source>
</evidence>
<evidence type="ECO:0000313" key="9">
    <source>
        <dbReference type="EMBL" id="XDT73232.1"/>
    </source>
</evidence>
<dbReference type="PANTHER" id="PTHR42792:SF1">
    <property type="entry name" value="FLAGELLAR HOOK-ASSOCIATED PROTEIN 3"/>
    <property type="match status" value="1"/>
</dbReference>
<dbReference type="Pfam" id="PF00669">
    <property type="entry name" value="Flagellin_N"/>
    <property type="match status" value="1"/>
</dbReference>
<dbReference type="InterPro" id="IPR046358">
    <property type="entry name" value="Flagellin_C"/>
</dbReference>
<evidence type="ECO:0000256" key="1">
    <source>
        <dbReference type="ARBA" id="ARBA00004365"/>
    </source>
</evidence>
<feature type="domain" description="Flagellin N-terminal" evidence="7">
    <location>
        <begin position="3"/>
        <end position="138"/>
    </location>
</feature>
<proteinExistence type="inferred from homology"/>
<keyword evidence="6" id="KW-0175">Coiled coil</keyword>
<evidence type="ECO:0000256" key="5">
    <source>
        <dbReference type="ARBA" id="ARBA00023143"/>
    </source>
</evidence>
<comment type="similarity">
    <text evidence="3">Belongs to the bacterial flagellin family.</text>
</comment>
<dbReference type="Gene3D" id="1.20.1330.10">
    <property type="entry name" value="f41 fragment of flagellin, N-terminal domain"/>
    <property type="match status" value="2"/>
</dbReference>
<dbReference type="PANTHER" id="PTHR42792">
    <property type="entry name" value="FLAGELLIN"/>
    <property type="match status" value="1"/>
</dbReference>
<evidence type="ECO:0000259" key="7">
    <source>
        <dbReference type="Pfam" id="PF00669"/>
    </source>
</evidence>